<gene>
    <name evidence="1" type="ORF">AVEN_105420_1</name>
</gene>
<evidence type="ECO:0000313" key="1">
    <source>
        <dbReference type="EMBL" id="GBM76238.1"/>
    </source>
</evidence>
<protein>
    <submittedName>
        <fullName evidence="1">Uncharacterized protein</fullName>
    </submittedName>
</protein>
<accession>A0A4Y2IEY7</accession>
<dbReference type="Proteomes" id="UP000499080">
    <property type="component" value="Unassembled WGS sequence"/>
</dbReference>
<keyword evidence="2" id="KW-1185">Reference proteome</keyword>
<organism evidence="1 2">
    <name type="scientific">Araneus ventricosus</name>
    <name type="common">Orbweaver spider</name>
    <name type="synonym">Epeira ventricosa</name>
    <dbReference type="NCBI Taxonomy" id="182803"/>
    <lineage>
        <taxon>Eukaryota</taxon>
        <taxon>Metazoa</taxon>
        <taxon>Ecdysozoa</taxon>
        <taxon>Arthropoda</taxon>
        <taxon>Chelicerata</taxon>
        <taxon>Arachnida</taxon>
        <taxon>Araneae</taxon>
        <taxon>Araneomorphae</taxon>
        <taxon>Entelegynae</taxon>
        <taxon>Araneoidea</taxon>
        <taxon>Araneidae</taxon>
        <taxon>Araneus</taxon>
    </lineage>
</organism>
<proteinExistence type="predicted"/>
<evidence type="ECO:0000313" key="2">
    <source>
        <dbReference type="Proteomes" id="UP000499080"/>
    </source>
</evidence>
<sequence>MPDPGEESVLESKQRKLSQPLPYAVYGEFEAVVEQLQNIPDKIASLNPCCNADQIIGPNGLPQKPVVVYRGVDAVDDFIRSIVKEKDILAAKLHTIIPMHMTTRDLEEFQKGTH</sequence>
<comment type="caution">
    <text evidence="1">The sequence shown here is derived from an EMBL/GenBank/DDBJ whole genome shotgun (WGS) entry which is preliminary data.</text>
</comment>
<dbReference type="EMBL" id="BGPR01002608">
    <property type="protein sequence ID" value="GBM76238.1"/>
    <property type="molecule type" value="Genomic_DNA"/>
</dbReference>
<reference evidence="1 2" key="1">
    <citation type="journal article" date="2019" name="Sci. Rep.">
        <title>Orb-weaving spider Araneus ventricosus genome elucidates the spidroin gene catalogue.</title>
        <authorList>
            <person name="Kono N."/>
            <person name="Nakamura H."/>
            <person name="Ohtoshi R."/>
            <person name="Moran D.A.P."/>
            <person name="Shinohara A."/>
            <person name="Yoshida Y."/>
            <person name="Fujiwara M."/>
            <person name="Mori M."/>
            <person name="Tomita M."/>
            <person name="Arakawa K."/>
        </authorList>
    </citation>
    <scope>NUCLEOTIDE SEQUENCE [LARGE SCALE GENOMIC DNA]</scope>
</reference>
<dbReference type="OrthoDB" id="8030979at2759"/>
<name>A0A4Y2IEY7_ARAVE</name>
<dbReference type="AlphaFoldDB" id="A0A4Y2IEY7"/>